<dbReference type="AlphaFoldDB" id="X0STN6"/>
<feature type="compositionally biased region" description="Polar residues" evidence="1">
    <location>
        <begin position="1"/>
        <end position="12"/>
    </location>
</feature>
<gene>
    <name evidence="2" type="ORF">S01H1_13763</name>
</gene>
<accession>X0STN6</accession>
<dbReference type="EMBL" id="BARS01007113">
    <property type="protein sequence ID" value="GAF78486.1"/>
    <property type="molecule type" value="Genomic_DNA"/>
</dbReference>
<feature type="region of interest" description="Disordered" evidence="1">
    <location>
        <begin position="1"/>
        <end position="33"/>
    </location>
</feature>
<proteinExistence type="predicted"/>
<feature type="non-terminal residue" evidence="2">
    <location>
        <position position="33"/>
    </location>
</feature>
<organism evidence="2">
    <name type="scientific">marine sediment metagenome</name>
    <dbReference type="NCBI Taxonomy" id="412755"/>
    <lineage>
        <taxon>unclassified sequences</taxon>
        <taxon>metagenomes</taxon>
        <taxon>ecological metagenomes</taxon>
    </lineage>
</organism>
<comment type="caution">
    <text evidence="2">The sequence shown here is derived from an EMBL/GenBank/DDBJ whole genome shotgun (WGS) entry which is preliminary data.</text>
</comment>
<feature type="compositionally biased region" description="Basic and acidic residues" evidence="1">
    <location>
        <begin position="18"/>
        <end position="33"/>
    </location>
</feature>
<protein>
    <submittedName>
        <fullName evidence="2">Uncharacterized protein</fullName>
    </submittedName>
</protein>
<sequence length="33" mass="3895">MFTKRNTPTQDPYNRAGQSRDRTSPIMVEIRDL</sequence>
<name>X0STN6_9ZZZZ</name>
<evidence type="ECO:0000256" key="1">
    <source>
        <dbReference type="SAM" id="MobiDB-lite"/>
    </source>
</evidence>
<reference evidence="2" key="1">
    <citation type="journal article" date="2014" name="Front. Microbiol.">
        <title>High frequency of phylogenetically diverse reductive dehalogenase-homologous genes in deep subseafloor sedimentary metagenomes.</title>
        <authorList>
            <person name="Kawai M."/>
            <person name="Futagami T."/>
            <person name="Toyoda A."/>
            <person name="Takaki Y."/>
            <person name="Nishi S."/>
            <person name="Hori S."/>
            <person name="Arai W."/>
            <person name="Tsubouchi T."/>
            <person name="Morono Y."/>
            <person name="Uchiyama I."/>
            <person name="Ito T."/>
            <person name="Fujiyama A."/>
            <person name="Inagaki F."/>
            <person name="Takami H."/>
        </authorList>
    </citation>
    <scope>NUCLEOTIDE SEQUENCE</scope>
    <source>
        <strain evidence="2">Expedition CK06-06</strain>
    </source>
</reference>
<evidence type="ECO:0000313" key="2">
    <source>
        <dbReference type="EMBL" id="GAF78486.1"/>
    </source>
</evidence>